<evidence type="ECO:0000313" key="2">
    <source>
        <dbReference type="EMBL" id="CAG8626585.1"/>
    </source>
</evidence>
<evidence type="ECO:0000256" key="1">
    <source>
        <dbReference type="SAM" id="MobiDB-lite"/>
    </source>
</evidence>
<organism evidence="2 3">
    <name type="scientific">Paraglomus occultum</name>
    <dbReference type="NCBI Taxonomy" id="144539"/>
    <lineage>
        <taxon>Eukaryota</taxon>
        <taxon>Fungi</taxon>
        <taxon>Fungi incertae sedis</taxon>
        <taxon>Mucoromycota</taxon>
        <taxon>Glomeromycotina</taxon>
        <taxon>Glomeromycetes</taxon>
        <taxon>Paraglomerales</taxon>
        <taxon>Paraglomeraceae</taxon>
        <taxon>Paraglomus</taxon>
    </lineage>
</organism>
<gene>
    <name evidence="2" type="ORF">POCULU_LOCUS8677</name>
</gene>
<keyword evidence="3" id="KW-1185">Reference proteome</keyword>
<name>A0A9N9GQP0_9GLOM</name>
<comment type="caution">
    <text evidence="2">The sequence shown here is derived from an EMBL/GenBank/DDBJ whole genome shotgun (WGS) entry which is preliminary data.</text>
</comment>
<protein>
    <submittedName>
        <fullName evidence="2">9208_t:CDS:1</fullName>
    </submittedName>
</protein>
<feature type="compositionally biased region" description="Basic residues" evidence="1">
    <location>
        <begin position="215"/>
        <end position="238"/>
    </location>
</feature>
<dbReference type="AlphaFoldDB" id="A0A9N9GQP0"/>
<dbReference type="Proteomes" id="UP000789572">
    <property type="component" value="Unassembled WGS sequence"/>
</dbReference>
<feature type="compositionally biased region" description="Basic and acidic residues" evidence="1">
    <location>
        <begin position="251"/>
        <end position="263"/>
    </location>
</feature>
<dbReference type="EMBL" id="CAJVPJ010002658">
    <property type="protein sequence ID" value="CAG8626585.1"/>
    <property type="molecule type" value="Genomic_DNA"/>
</dbReference>
<reference evidence="2" key="1">
    <citation type="submission" date="2021-06" db="EMBL/GenBank/DDBJ databases">
        <authorList>
            <person name="Kallberg Y."/>
            <person name="Tangrot J."/>
            <person name="Rosling A."/>
        </authorList>
    </citation>
    <scope>NUCLEOTIDE SEQUENCE</scope>
    <source>
        <strain evidence="2">IA702</strain>
    </source>
</reference>
<feature type="compositionally biased region" description="Acidic residues" evidence="1">
    <location>
        <begin position="264"/>
        <end position="276"/>
    </location>
</feature>
<sequence>MTTEPDPLVSQLLDTPLEDIIAADDNLQRRSDRVEVLVNFYTLLSDFIDFIYSASGERRSLSDIEHETQRLWEAYSKTKEYIHKYEVSFQDEMFYEGLLISATKSMDLVKRLRQVYEKDQMGKDEKLYEIELKGSKVDVNSICSDAWMVLVTVRGARNTHLEANLLYKWVIANREAKNEYAGEKQFEKRYKRYWNMEGCEQETDIDVDDMEQSKGVKRKAGAKRTMKSKKRKVKRGKKPLNSIGQGEMDVEDNKNEANNNDRDDPMDDANDESDEI</sequence>
<feature type="region of interest" description="Disordered" evidence="1">
    <location>
        <begin position="210"/>
        <end position="276"/>
    </location>
</feature>
<accession>A0A9N9GQP0</accession>
<proteinExistence type="predicted"/>
<evidence type="ECO:0000313" key="3">
    <source>
        <dbReference type="Proteomes" id="UP000789572"/>
    </source>
</evidence>
<dbReference type="OrthoDB" id="10337446at2759"/>